<evidence type="ECO:0000256" key="3">
    <source>
        <dbReference type="ARBA" id="ARBA00004162"/>
    </source>
</evidence>
<evidence type="ECO:0000256" key="8">
    <source>
        <dbReference type="ARBA" id="ARBA00022692"/>
    </source>
</evidence>
<gene>
    <name evidence="16" type="primary">oadG</name>
    <name evidence="18" type="ORF">R5R33_03010</name>
</gene>
<dbReference type="InterPro" id="IPR005899">
    <property type="entry name" value="Na_pump_deCOase"/>
</dbReference>
<comment type="subcellular location">
    <subcellularLocation>
        <location evidence="3 16 17">Cell membrane</location>
        <topology evidence="3 16 17">Single-pass membrane protein</topology>
    </subcellularLocation>
</comment>
<evidence type="ECO:0000256" key="14">
    <source>
        <dbReference type="ARBA" id="ARBA00023201"/>
    </source>
</evidence>
<dbReference type="EMBL" id="CP137555">
    <property type="protein sequence ID" value="WOX06122.1"/>
    <property type="molecule type" value="Genomic_DNA"/>
</dbReference>
<dbReference type="KEGG" id="mpaf:R5R33_03010"/>
<keyword evidence="12 16" id="KW-0406">Ion transport</keyword>
<comment type="similarity">
    <text evidence="4 16 17">Belongs to the OadG family.</text>
</comment>
<evidence type="ECO:0000256" key="16">
    <source>
        <dbReference type="HAMAP-Rule" id="MF_00404"/>
    </source>
</evidence>
<dbReference type="Proteomes" id="UP001302477">
    <property type="component" value="Chromosome"/>
</dbReference>
<comment type="cofactor">
    <cofactor evidence="1 16 17">
        <name>Na(+)</name>
        <dbReference type="ChEBI" id="CHEBI:29101"/>
    </cofactor>
</comment>
<dbReference type="EC" id="7.2.4.2" evidence="16"/>
<dbReference type="NCBIfam" id="TIGR01195">
    <property type="entry name" value="oadG_fam"/>
    <property type="match status" value="1"/>
</dbReference>
<dbReference type="InterPro" id="IPR023424">
    <property type="entry name" value="OadG"/>
</dbReference>
<dbReference type="GO" id="GO:0005886">
    <property type="term" value="C:plasma membrane"/>
    <property type="evidence" value="ECO:0007669"/>
    <property type="project" value="UniProtKB-SubCell"/>
</dbReference>
<reference evidence="18 19" key="1">
    <citation type="submission" date="2023-10" db="EMBL/GenBank/DDBJ databases">
        <title>Description of Microbulbifer bruguierae sp. nov., isolated from the sediments of mangrove plant Bruguiera sexangula and comparative genomic analyses of the genus Microbulbifer.</title>
        <authorList>
            <person name="Long M."/>
        </authorList>
    </citation>
    <scope>NUCLEOTIDE SEQUENCE [LARGE SCALE GENOMIC DNA]</scope>
    <source>
        <strain evidence="18 19">SPO729</strain>
    </source>
</reference>
<evidence type="ECO:0000256" key="5">
    <source>
        <dbReference type="ARBA" id="ARBA00011869"/>
    </source>
</evidence>
<keyword evidence="6 16" id="KW-0813">Transport</keyword>
<evidence type="ECO:0000256" key="13">
    <source>
        <dbReference type="ARBA" id="ARBA00023136"/>
    </source>
</evidence>
<evidence type="ECO:0000256" key="6">
    <source>
        <dbReference type="ARBA" id="ARBA00022448"/>
    </source>
</evidence>
<evidence type="ECO:0000256" key="12">
    <source>
        <dbReference type="ARBA" id="ARBA00023065"/>
    </source>
</evidence>
<dbReference type="GO" id="GO:0036376">
    <property type="term" value="P:sodium ion export across plasma membrane"/>
    <property type="evidence" value="ECO:0007669"/>
    <property type="project" value="InterPro"/>
</dbReference>
<dbReference type="RefSeq" id="WP_318954581.1">
    <property type="nucleotide sequence ID" value="NZ_CP137555.1"/>
</dbReference>
<keyword evidence="8 16" id="KW-0812">Transmembrane</keyword>
<evidence type="ECO:0000256" key="7">
    <source>
        <dbReference type="ARBA" id="ARBA00022475"/>
    </source>
</evidence>
<comment type="catalytic activity">
    <reaction evidence="15 16 17">
        <text>oxaloacetate + 2 Na(+)(in) + H(+) = pyruvate + 2 Na(+)(out) + CO2</text>
        <dbReference type="Rhea" id="RHEA:57724"/>
        <dbReference type="ChEBI" id="CHEBI:15361"/>
        <dbReference type="ChEBI" id="CHEBI:15378"/>
        <dbReference type="ChEBI" id="CHEBI:16452"/>
        <dbReference type="ChEBI" id="CHEBI:16526"/>
        <dbReference type="ChEBI" id="CHEBI:29101"/>
        <dbReference type="EC" id="7.2.4.2"/>
    </reaction>
</comment>
<evidence type="ECO:0000313" key="19">
    <source>
        <dbReference type="Proteomes" id="UP001302477"/>
    </source>
</evidence>
<evidence type="ECO:0000256" key="15">
    <source>
        <dbReference type="ARBA" id="ARBA00048176"/>
    </source>
</evidence>
<keyword evidence="14 16" id="KW-0739">Sodium transport</keyword>
<keyword evidence="11 16" id="KW-0915">Sodium</keyword>
<organism evidence="18 19">
    <name type="scientific">Microbulbifer pacificus</name>
    <dbReference type="NCBI Taxonomy" id="407164"/>
    <lineage>
        <taxon>Bacteria</taxon>
        <taxon>Pseudomonadati</taxon>
        <taxon>Pseudomonadota</taxon>
        <taxon>Gammaproteobacteria</taxon>
        <taxon>Cellvibrionales</taxon>
        <taxon>Microbulbiferaceae</taxon>
        <taxon>Microbulbifer</taxon>
    </lineage>
</organism>
<protein>
    <recommendedName>
        <fullName evidence="16">Probable oxaloacetate decarboxylase gamma chain</fullName>
        <ecNumber evidence="16">7.2.4.2</ecNumber>
    </recommendedName>
</protein>
<evidence type="ECO:0000256" key="11">
    <source>
        <dbReference type="ARBA" id="ARBA00023053"/>
    </source>
</evidence>
<comment type="function">
    <text evidence="2 16 17">Catalyzes the decarboxylation of oxaloacetate coupled to Na(+) translocation.</text>
</comment>
<comment type="subunit">
    <text evidence="5 16">Heterotrimer of an alpha, a beta and a gamma subunit.</text>
</comment>
<evidence type="ECO:0000313" key="18">
    <source>
        <dbReference type="EMBL" id="WOX06122.1"/>
    </source>
</evidence>
<accession>A0AAU0N107</accession>
<dbReference type="HAMAP" id="MF_00404">
    <property type="entry name" value="OadG"/>
    <property type="match status" value="1"/>
</dbReference>
<evidence type="ECO:0000256" key="4">
    <source>
        <dbReference type="ARBA" id="ARBA00005844"/>
    </source>
</evidence>
<keyword evidence="9 16" id="KW-1278">Translocase</keyword>
<proteinExistence type="inferred from homology"/>
<keyword evidence="19" id="KW-1185">Reference proteome</keyword>
<dbReference type="GO" id="GO:0015081">
    <property type="term" value="F:sodium ion transmembrane transporter activity"/>
    <property type="evidence" value="ECO:0007669"/>
    <property type="project" value="UniProtKB-UniRule"/>
</dbReference>
<evidence type="ECO:0000256" key="17">
    <source>
        <dbReference type="RuleBase" id="RU004278"/>
    </source>
</evidence>
<keyword evidence="10 16" id="KW-1133">Transmembrane helix</keyword>
<evidence type="ECO:0000256" key="9">
    <source>
        <dbReference type="ARBA" id="ARBA00022967"/>
    </source>
</evidence>
<keyword evidence="13 16" id="KW-0472">Membrane</keyword>
<dbReference type="Pfam" id="PF04277">
    <property type="entry name" value="OAD_gamma"/>
    <property type="match status" value="1"/>
</dbReference>
<keyword evidence="7 16" id="KW-1003">Cell membrane</keyword>
<evidence type="ECO:0000256" key="1">
    <source>
        <dbReference type="ARBA" id="ARBA00001959"/>
    </source>
</evidence>
<dbReference type="GO" id="GO:0008948">
    <property type="term" value="F:oxaloacetate decarboxylase activity"/>
    <property type="evidence" value="ECO:0007669"/>
    <property type="project" value="UniProtKB-UniRule"/>
</dbReference>
<feature type="transmembrane region" description="Helical" evidence="16 17">
    <location>
        <begin position="12"/>
        <end position="34"/>
    </location>
</feature>
<dbReference type="AlphaFoldDB" id="A0AAU0N107"/>
<sequence length="83" mass="9337">MQESLLQQGLDITLFGMGIVFTFLLLLVICTTIMSRVMTRYFPEPEPAAVTPPAGIAHSAPENDSRVRKIIEAAIEQHRNKRR</sequence>
<name>A0AAU0N107_9GAMM</name>
<evidence type="ECO:0000256" key="10">
    <source>
        <dbReference type="ARBA" id="ARBA00022989"/>
    </source>
</evidence>
<evidence type="ECO:0000256" key="2">
    <source>
        <dbReference type="ARBA" id="ARBA00003002"/>
    </source>
</evidence>
<dbReference type="GO" id="GO:0015451">
    <property type="term" value="F:decarboxylation-driven active transmembrane transporter activity"/>
    <property type="evidence" value="ECO:0007669"/>
    <property type="project" value="UniProtKB-EC"/>
</dbReference>